<organism evidence="1">
    <name type="scientific">marine sediment metagenome</name>
    <dbReference type="NCBI Taxonomy" id="412755"/>
    <lineage>
        <taxon>unclassified sequences</taxon>
        <taxon>metagenomes</taxon>
        <taxon>ecological metagenomes</taxon>
    </lineage>
</organism>
<feature type="non-terminal residue" evidence="1">
    <location>
        <position position="1"/>
    </location>
</feature>
<gene>
    <name evidence="1" type="ORF">S12H4_53391</name>
</gene>
<name>X1UH86_9ZZZZ</name>
<sequence>ILDEKYAWPLYNLKNVILTGNPTYVNIGTKKNFSGFDVLTYHGFSYVFYANNIPSLIEKGLDAPEKVMAYLLKNRHLAPTHTSVQ</sequence>
<dbReference type="AlphaFoldDB" id="X1UH86"/>
<comment type="caution">
    <text evidence="1">The sequence shown here is derived from an EMBL/GenBank/DDBJ whole genome shotgun (WGS) entry which is preliminary data.</text>
</comment>
<dbReference type="EMBL" id="BARW01033980">
    <property type="protein sequence ID" value="GAJ02932.1"/>
    <property type="molecule type" value="Genomic_DNA"/>
</dbReference>
<reference evidence="1" key="1">
    <citation type="journal article" date="2014" name="Front. Microbiol.">
        <title>High frequency of phylogenetically diverse reductive dehalogenase-homologous genes in deep subseafloor sedimentary metagenomes.</title>
        <authorList>
            <person name="Kawai M."/>
            <person name="Futagami T."/>
            <person name="Toyoda A."/>
            <person name="Takaki Y."/>
            <person name="Nishi S."/>
            <person name="Hori S."/>
            <person name="Arai W."/>
            <person name="Tsubouchi T."/>
            <person name="Morono Y."/>
            <person name="Uchiyama I."/>
            <person name="Ito T."/>
            <person name="Fujiyama A."/>
            <person name="Inagaki F."/>
            <person name="Takami H."/>
        </authorList>
    </citation>
    <scope>NUCLEOTIDE SEQUENCE</scope>
    <source>
        <strain evidence="1">Expedition CK06-06</strain>
    </source>
</reference>
<protein>
    <submittedName>
        <fullName evidence="1">Uncharacterized protein</fullName>
    </submittedName>
</protein>
<dbReference type="Gene3D" id="3.60.21.50">
    <property type="match status" value="1"/>
</dbReference>
<evidence type="ECO:0000313" key="1">
    <source>
        <dbReference type="EMBL" id="GAJ02932.1"/>
    </source>
</evidence>
<proteinExistence type="predicted"/>
<accession>X1UH86</accession>